<dbReference type="VEuPathDB" id="FungiDB:AMAG_20764"/>
<evidence type="ECO:0000256" key="1">
    <source>
        <dbReference type="SAM" id="MobiDB-lite"/>
    </source>
</evidence>
<feature type="transmembrane region" description="Helical" evidence="2">
    <location>
        <begin position="86"/>
        <end position="111"/>
    </location>
</feature>
<accession>A0A0L0TF50</accession>
<keyword evidence="3" id="KW-0732">Signal</keyword>
<reference evidence="5" key="2">
    <citation type="submission" date="2009-11" db="EMBL/GenBank/DDBJ databases">
        <title>The Genome Sequence of Allomyces macrogynus strain ATCC 38327.</title>
        <authorList>
            <consortium name="The Broad Institute Genome Sequencing Platform"/>
            <person name="Russ C."/>
            <person name="Cuomo C."/>
            <person name="Shea T."/>
            <person name="Young S.K."/>
            <person name="Zeng Q."/>
            <person name="Koehrsen M."/>
            <person name="Haas B."/>
            <person name="Borodovsky M."/>
            <person name="Guigo R."/>
            <person name="Alvarado L."/>
            <person name="Berlin A."/>
            <person name="Borenstein D."/>
            <person name="Chen Z."/>
            <person name="Engels R."/>
            <person name="Freedman E."/>
            <person name="Gellesch M."/>
            <person name="Goldberg J."/>
            <person name="Griggs A."/>
            <person name="Gujja S."/>
            <person name="Heiman D."/>
            <person name="Hepburn T."/>
            <person name="Howarth C."/>
            <person name="Jen D."/>
            <person name="Larson L."/>
            <person name="Lewis B."/>
            <person name="Mehta T."/>
            <person name="Park D."/>
            <person name="Pearson M."/>
            <person name="Roberts A."/>
            <person name="Saif S."/>
            <person name="Shenoy N."/>
            <person name="Sisk P."/>
            <person name="Stolte C."/>
            <person name="Sykes S."/>
            <person name="Walk T."/>
            <person name="White J."/>
            <person name="Yandava C."/>
            <person name="Burger G."/>
            <person name="Gray M.W."/>
            <person name="Holland P.W.H."/>
            <person name="King N."/>
            <person name="Lang F.B.F."/>
            <person name="Roger A.J."/>
            <person name="Ruiz-Trillo I."/>
            <person name="Lander E."/>
            <person name="Nusbaum C."/>
        </authorList>
    </citation>
    <scope>NUCLEOTIDE SEQUENCE [LARGE SCALE GENOMIC DNA]</scope>
    <source>
        <strain evidence="5">ATCC 38327</strain>
    </source>
</reference>
<feature type="region of interest" description="Disordered" evidence="1">
    <location>
        <begin position="378"/>
        <end position="406"/>
    </location>
</feature>
<evidence type="ECO:0000256" key="2">
    <source>
        <dbReference type="SAM" id="Phobius"/>
    </source>
</evidence>
<evidence type="ECO:0000313" key="4">
    <source>
        <dbReference type="EMBL" id="KNE73325.1"/>
    </source>
</evidence>
<dbReference type="OrthoDB" id="10673949at2759"/>
<feature type="compositionally biased region" description="Acidic residues" evidence="1">
    <location>
        <begin position="468"/>
        <end position="479"/>
    </location>
</feature>
<dbReference type="AlphaFoldDB" id="A0A0L0TF50"/>
<feature type="transmembrane region" description="Helical" evidence="2">
    <location>
        <begin position="295"/>
        <end position="320"/>
    </location>
</feature>
<feature type="compositionally biased region" description="Pro residues" evidence="1">
    <location>
        <begin position="341"/>
        <end position="351"/>
    </location>
</feature>
<dbReference type="GO" id="GO:0005884">
    <property type="term" value="C:actin filament"/>
    <property type="evidence" value="ECO:0007669"/>
    <property type="project" value="TreeGrafter"/>
</dbReference>
<keyword evidence="2" id="KW-0812">Transmembrane</keyword>
<dbReference type="GO" id="GO:0030041">
    <property type="term" value="P:actin filament polymerization"/>
    <property type="evidence" value="ECO:0007669"/>
    <property type="project" value="TreeGrafter"/>
</dbReference>
<keyword evidence="2" id="KW-1133">Transmembrane helix</keyword>
<organism evidence="4 5">
    <name type="scientific">Allomyces macrogynus (strain ATCC 38327)</name>
    <name type="common">Allomyces javanicus var. macrogynus</name>
    <dbReference type="NCBI Taxonomy" id="578462"/>
    <lineage>
        <taxon>Eukaryota</taxon>
        <taxon>Fungi</taxon>
        <taxon>Fungi incertae sedis</taxon>
        <taxon>Blastocladiomycota</taxon>
        <taxon>Blastocladiomycetes</taxon>
        <taxon>Blastocladiales</taxon>
        <taxon>Blastocladiaceae</taxon>
        <taxon>Allomyces</taxon>
    </lineage>
</organism>
<feature type="compositionally biased region" description="Pro residues" evidence="1">
    <location>
        <begin position="132"/>
        <end position="142"/>
    </location>
</feature>
<evidence type="ECO:0000256" key="3">
    <source>
        <dbReference type="SAM" id="SignalP"/>
    </source>
</evidence>
<proteinExistence type="predicted"/>
<feature type="transmembrane region" description="Helical" evidence="2">
    <location>
        <begin position="192"/>
        <end position="217"/>
    </location>
</feature>
<dbReference type="PANTHER" id="PTHR45691:SF6">
    <property type="entry name" value="PROTEIN DIAPHANOUS"/>
    <property type="match status" value="1"/>
</dbReference>
<keyword evidence="2" id="KW-0472">Membrane</keyword>
<feature type="region of interest" description="Disordered" evidence="1">
    <location>
        <begin position="118"/>
        <end position="148"/>
    </location>
</feature>
<dbReference type="PANTHER" id="PTHR45691">
    <property type="entry name" value="PROTEIN DIAPHANOUS"/>
    <property type="match status" value="1"/>
</dbReference>
<feature type="region of interest" description="Disordered" evidence="1">
    <location>
        <begin position="328"/>
        <end position="359"/>
    </location>
</feature>
<dbReference type="InterPro" id="IPR051412">
    <property type="entry name" value="Formin_Homology_Diaphanous_sf"/>
</dbReference>
<evidence type="ECO:0000313" key="5">
    <source>
        <dbReference type="Proteomes" id="UP000054350"/>
    </source>
</evidence>
<feature type="region of interest" description="Disordered" evidence="1">
    <location>
        <begin position="225"/>
        <end position="255"/>
    </location>
</feature>
<feature type="region of interest" description="Disordered" evidence="1">
    <location>
        <begin position="468"/>
        <end position="495"/>
    </location>
</feature>
<dbReference type="PRINTS" id="PR01217">
    <property type="entry name" value="PRICHEXTENSN"/>
</dbReference>
<keyword evidence="5" id="KW-1185">Reference proteome</keyword>
<feature type="signal peptide" evidence="3">
    <location>
        <begin position="1"/>
        <end position="16"/>
    </location>
</feature>
<feature type="chain" id="PRO_5005548774" evidence="3">
    <location>
        <begin position="17"/>
        <end position="495"/>
    </location>
</feature>
<reference evidence="4 5" key="1">
    <citation type="submission" date="2009-11" db="EMBL/GenBank/DDBJ databases">
        <title>Annotation of Allomyces macrogynus ATCC 38327.</title>
        <authorList>
            <consortium name="The Broad Institute Genome Sequencing Platform"/>
            <person name="Russ C."/>
            <person name="Cuomo C."/>
            <person name="Burger G."/>
            <person name="Gray M.W."/>
            <person name="Holland P.W.H."/>
            <person name="King N."/>
            <person name="Lang F.B.F."/>
            <person name="Roger A.J."/>
            <person name="Ruiz-Trillo I."/>
            <person name="Young S.K."/>
            <person name="Zeng Q."/>
            <person name="Gargeya S."/>
            <person name="Fitzgerald M."/>
            <person name="Haas B."/>
            <person name="Abouelleil A."/>
            <person name="Alvarado L."/>
            <person name="Arachchi H.M."/>
            <person name="Berlin A."/>
            <person name="Chapman S.B."/>
            <person name="Gearin G."/>
            <person name="Goldberg J."/>
            <person name="Griggs A."/>
            <person name="Gujja S."/>
            <person name="Hansen M."/>
            <person name="Heiman D."/>
            <person name="Howarth C."/>
            <person name="Larimer J."/>
            <person name="Lui A."/>
            <person name="MacDonald P.J.P."/>
            <person name="McCowen C."/>
            <person name="Montmayeur A."/>
            <person name="Murphy C."/>
            <person name="Neiman D."/>
            <person name="Pearson M."/>
            <person name="Priest M."/>
            <person name="Roberts A."/>
            <person name="Saif S."/>
            <person name="Shea T."/>
            <person name="Sisk P."/>
            <person name="Stolte C."/>
            <person name="Sykes S."/>
            <person name="Wortman J."/>
            <person name="Nusbaum C."/>
            <person name="Birren B."/>
        </authorList>
    </citation>
    <scope>NUCLEOTIDE SEQUENCE [LARGE SCALE GENOMIC DNA]</scope>
    <source>
        <strain evidence="4 5">ATCC 38327</strain>
    </source>
</reference>
<dbReference type="Proteomes" id="UP000054350">
    <property type="component" value="Unassembled WGS sequence"/>
</dbReference>
<sequence length="495" mass="51231">MLAALLLLLARLVAVADLVAAMLVADRLDWPFVAVADAVLLSAIRVTALLVPGARRAAAQVCAASAVYAVGKASILLAQPAPMGDAVVAIAVAAIAVPVAEACLLAMHVYWNDRAMQDRDDVESRTASPATTPSPPPPPRGAPPGARGPVAQKFARRFLAGTAGARLCAASAVYAVGKASILLAQPAPMGDAVVAIAVAAIAVPVAEACLLAMHVYWNDRAMQDRDDVESRTASPATTPSPPPPPRGAPPRRTSAVVPDTRAPLLHGTAVCAASAVYAVGKASILLAQPAPMGDAVVAIAVAAIAVPVAEACLLAMHVYWNDRAMQDRDDVESRTASPATTPSPPPPPRGAPPRRTSAVVPDTRAPLLHGTAGAQTYQSFHAPDASPPPPLPPPRRRPSGPRSPALNRWSIATFDRDSLNAYLAAAASGVAPPPPPRIQAPAPPRFLMHAVRSSLDARSRHRMDEDLDELTTDDMSADEEVGRAVAARGRRTKGV</sequence>
<protein>
    <submittedName>
        <fullName evidence="4">Uncharacterized protein</fullName>
    </submittedName>
</protein>
<feature type="compositionally biased region" description="Pro residues" evidence="1">
    <location>
        <begin position="238"/>
        <end position="248"/>
    </location>
</feature>
<gene>
    <name evidence="4" type="ORF">AMAG_20764</name>
</gene>
<name>A0A0L0TF50_ALLM3</name>
<dbReference type="EMBL" id="GG745395">
    <property type="protein sequence ID" value="KNE73325.1"/>
    <property type="molecule type" value="Genomic_DNA"/>
</dbReference>